<name>A0A3L8DUJ4_OOCBI</name>
<proteinExistence type="predicted"/>
<evidence type="ECO:0000313" key="1">
    <source>
        <dbReference type="EMBL" id="RLU23946.1"/>
    </source>
</evidence>
<accession>A0A3L8DUJ4</accession>
<reference evidence="1 2" key="1">
    <citation type="journal article" date="2018" name="Genome Res.">
        <title>The genomic architecture and molecular evolution of ant odorant receptors.</title>
        <authorList>
            <person name="McKenzie S.K."/>
            <person name="Kronauer D.J.C."/>
        </authorList>
    </citation>
    <scope>NUCLEOTIDE SEQUENCE [LARGE SCALE GENOMIC DNA]</scope>
    <source>
        <strain evidence="1">Clonal line C1</strain>
    </source>
</reference>
<organism evidence="1 2">
    <name type="scientific">Ooceraea biroi</name>
    <name type="common">Clonal raider ant</name>
    <name type="synonym">Cerapachys biroi</name>
    <dbReference type="NCBI Taxonomy" id="2015173"/>
    <lineage>
        <taxon>Eukaryota</taxon>
        <taxon>Metazoa</taxon>
        <taxon>Ecdysozoa</taxon>
        <taxon>Arthropoda</taxon>
        <taxon>Hexapoda</taxon>
        <taxon>Insecta</taxon>
        <taxon>Pterygota</taxon>
        <taxon>Neoptera</taxon>
        <taxon>Endopterygota</taxon>
        <taxon>Hymenoptera</taxon>
        <taxon>Apocrita</taxon>
        <taxon>Aculeata</taxon>
        <taxon>Formicoidea</taxon>
        <taxon>Formicidae</taxon>
        <taxon>Dorylinae</taxon>
        <taxon>Ooceraea</taxon>
    </lineage>
</organism>
<sequence>MSKKQVSIKHGHFTCSANAEYDEVIHKIDDNILSIKLPKDKRRVQTVDTDERVAKPAPIIDVNCFDKYGNKCKKGCPKVNVMHNQIPPPKKPEEEMLLLRTMREITPADDMKHILEVEFKLPRNYIPLPEPGPPPSIIIPKELVEKKTKD</sequence>
<protein>
    <submittedName>
        <fullName evidence="1">Uncharacterized protein</fullName>
    </submittedName>
</protein>
<gene>
    <name evidence="1" type="ORF">DMN91_004154</name>
</gene>
<dbReference type="OrthoDB" id="7691203at2759"/>
<dbReference type="AlphaFoldDB" id="A0A3L8DUJ4"/>
<dbReference type="Proteomes" id="UP000279307">
    <property type="component" value="Chromosome 4"/>
</dbReference>
<evidence type="ECO:0000313" key="2">
    <source>
        <dbReference type="Proteomes" id="UP000279307"/>
    </source>
</evidence>
<comment type="caution">
    <text evidence="1">The sequence shown here is derived from an EMBL/GenBank/DDBJ whole genome shotgun (WGS) entry which is preliminary data.</text>
</comment>
<dbReference type="EMBL" id="QOIP01000004">
    <property type="protein sequence ID" value="RLU23946.1"/>
    <property type="molecule type" value="Genomic_DNA"/>
</dbReference>